<evidence type="ECO:0000256" key="6">
    <source>
        <dbReference type="ARBA" id="ARBA00041911"/>
    </source>
</evidence>
<dbReference type="AlphaFoldDB" id="A0A8S3I1F5"/>
<evidence type="ECO:0000259" key="7">
    <source>
        <dbReference type="PROSITE" id="PS50275"/>
    </source>
</evidence>
<dbReference type="GO" id="GO:0046856">
    <property type="term" value="P:phosphatidylinositol dephosphorylation"/>
    <property type="evidence" value="ECO:0007669"/>
    <property type="project" value="TreeGrafter"/>
</dbReference>
<comment type="caution">
    <text evidence="8">The sequence shown here is derived from an EMBL/GenBank/DDBJ whole genome shotgun (WGS) entry which is preliminary data.</text>
</comment>
<evidence type="ECO:0000313" key="9">
    <source>
        <dbReference type="Proteomes" id="UP000681720"/>
    </source>
</evidence>
<feature type="domain" description="SAC" evidence="7">
    <location>
        <begin position="140"/>
        <end position="240"/>
    </location>
</feature>
<evidence type="ECO:0000256" key="3">
    <source>
        <dbReference type="ARBA" id="ARBA00036807"/>
    </source>
</evidence>
<feature type="non-terminal residue" evidence="8">
    <location>
        <position position="1"/>
    </location>
</feature>
<evidence type="ECO:0000256" key="1">
    <source>
        <dbReference type="ARBA" id="ARBA00013038"/>
    </source>
</evidence>
<dbReference type="Proteomes" id="UP000681720">
    <property type="component" value="Unassembled WGS sequence"/>
</dbReference>
<evidence type="ECO:0000313" key="8">
    <source>
        <dbReference type="EMBL" id="CAF5190641.1"/>
    </source>
</evidence>
<accession>A0A8S3I1F5</accession>
<name>A0A8S3I1F5_9BILA</name>
<protein>
    <recommendedName>
        <fullName evidence="4">Phosphatidylinositol-3-phosphatase SAC1</fullName>
        <ecNumber evidence="1">3.1.3.64</ecNumber>
    </recommendedName>
    <alternativeName>
        <fullName evidence="6">Phosphatidylinositol-4-phosphate phosphatase</fullName>
    </alternativeName>
    <alternativeName>
        <fullName evidence="5">Suppressor of actin mutations 1-like protein</fullName>
    </alternativeName>
</protein>
<dbReference type="EMBL" id="CAJOBJ010337401">
    <property type="protein sequence ID" value="CAF5190641.1"/>
    <property type="molecule type" value="Genomic_DNA"/>
</dbReference>
<dbReference type="GO" id="GO:0043812">
    <property type="term" value="F:phosphatidylinositol-4-phosphate phosphatase activity"/>
    <property type="evidence" value="ECO:0007669"/>
    <property type="project" value="TreeGrafter"/>
</dbReference>
<evidence type="ECO:0000256" key="5">
    <source>
        <dbReference type="ARBA" id="ARBA00041396"/>
    </source>
</evidence>
<dbReference type="Pfam" id="PF02383">
    <property type="entry name" value="Syja_N"/>
    <property type="match status" value="1"/>
</dbReference>
<dbReference type="EC" id="3.1.3.64" evidence="1"/>
<sequence length="240" mass="27641">TSIGNDSAIWSWSDANKRQQLNIVDNYTLHLLSDYLIIQPMVRDTKEYLVIDRTSEEIQVLSSLPNVDGAVRRSIHGIIGVINLISGPNLIVITSKQRMGDINGHAIYKVQTTDIIPYARNMSHLNENQIKYNIKYLSMIELVLRTEAFYFSYSYDITHTFQRLQHPSQEFYSTPFIERADQRFLWNRYLLSPFSANRTTAQFALPLIHGFVALHTLNINGRSLSYGLISRRSTQRAGTR</sequence>
<gene>
    <name evidence="8" type="ORF">GIL414_LOCUS72885</name>
</gene>
<dbReference type="InterPro" id="IPR002013">
    <property type="entry name" value="SAC_dom"/>
</dbReference>
<comment type="catalytic activity">
    <reaction evidence="3">
        <text>a 1,2-diacyl-sn-glycero-3-phospho-(1D-myo-inositol 4-phosphate) + H2O = a 1,2-diacyl-sn-glycero-3-phospho-(1D-myo-inositol) + phosphate</text>
        <dbReference type="Rhea" id="RHEA:55652"/>
        <dbReference type="ChEBI" id="CHEBI:15377"/>
        <dbReference type="ChEBI" id="CHEBI:43474"/>
        <dbReference type="ChEBI" id="CHEBI:57880"/>
        <dbReference type="ChEBI" id="CHEBI:58178"/>
    </reaction>
    <physiologicalReaction direction="left-to-right" evidence="3">
        <dbReference type="Rhea" id="RHEA:55653"/>
    </physiologicalReaction>
</comment>
<dbReference type="PROSITE" id="PS50275">
    <property type="entry name" value="SAC"/>
    <property type="match status" value="1"/>
</dbReference>
<dbReference type="PANTHER" id="PTHR45662:SF2">
    <property type="entry name" value="PHOSPHATIDYLINOSITOL-3-PHOSPHATASE SAC1"/>
    <property type="match status" value="1"/>
</dbReference>
<organism evidence="8 9">
    <name type="scientific">Rotaria magnacalcarata</name>
    <dbReference type="NCBI Taxonomy" id="392030"/>
    <lineage>
        <taxon>Eukaryota</taxon>
        <taxon>Metazoa</taxon>
        <taxon>Spiralia</taxon>
        <taxon>Gnathifera</taxon>
        <taxon>Rotifera</taxon>
        <taxon>Eurotatoria</taxon>
        <taxon>Bdelloidea</taxon>
        <taxon>Philodinida</taxon>
        <taxon>Philodinidae</taxon>
        <taxon>Rotaria</taxon>
    </lineage>
</organism>
<dbReference type="GO" id="GO:0004438">
    <property type="term" value="F:phosphatidylinositol-3-phosphate phosphatase activity"/>
    <property type="evidence" value="ECO:0007669"/>
    <property type="project" value="UniProtKB-EC"/>
</dbReference>
<dbReference type="GO" id="GO:0005783">
    <property type="term" value="C:endoplasmic reticulum"/>
    <property type="evidence" value="ECO:0007669"/>
    <property type="project" value="TreeGrafter"/>
</dbReference>
<reference evidence="8" key="1">
    <citation type="submission" date="2021-02" db="EMBL/GenBank/DDBJ databases">
        <authorList>
            <person name="Nowell W R."/>
        </authorList>
    </citation>
    <scope>NUCLEOTIDE SEQUENCE</scope>
</reference>
<evidence type="ECO:0000256" key="2">
    <source>
        <dbReference type="ARBA" id="ARBA00036631"/>
    </source>
</evidence>
<evidence type="ECO:0000256" key="4">
    <source>
        <dbReference type="ARBA" id="ARBA00040795"/>
    </source>
</evidence>
<dbReference type="PANTHER" id="PTHR45662">
    <property type="entry name" value="PHOSPHATIDYLINOSITIDE PHOSPHATASE SAC1"/>
    <property type="match status" value="1"/>
</dbReference>
<proteinExistence type="predicted"/>
<comment type="catalytic activity">
    <reaction evidence="2">
        <text>a 1,2-diacyl-sn-glycero-3-phospho-(1D-myo-inositol-3-phosphate) + H2O = a 1,2-diacyl-sn-glycero-3-phospho-(1D-myo-inositol) + phosphate</text>
        <dbReference type="Rhea" id="RHEA:12316"/>
        <dbReference type="ChEBI" id="CHEBI:15377"/>
        <dbReference type="ChEBI" id="CHEBI:43474"/>
        <dbReference type="ChEBI" id="CHEBI:57880"/>
        <dbReference type="ChEBI" id="CHEBI:58088"/>
        <dbReference type="EC" id="3.1.3.64"/>
    </reaction>
    <physiologicalReaction direction="left-to-right" evidence="2">
        <dbReference type="Rhea" id="RHEA:12317"/>
    </physiologicalReaction>
</comment>